<keyword evidence="1" id="KW-0812">Transmembrane</keyword>
<evidence type="ECO:0000313" key="3">
    <source>
        <dbReference type="Proteomes" id="UP001180481"/>
    </source>
</evidence>
<dbReference type="InterPro" id="IPR034804">
    <property type="entry name" value="SQR/QFR_C/D"/>
</dbReference>
<dbReference type="NCBIfam" id="TIGR02046">
    <property type="entry name" value="sdhC_b558_fam"/>
    <property type="match status" value="1"/>
</dbReference>
<evidence type="ECO:0000256" key="1">
    <source>
        <dbReference type="SAM" id="Phobius"/>
    </source>
</evidence>
<organism evidence="2 3">
    <name type="scientific">Flavobacterium nakdongensis</name>
    <dbReference type="NCBI Taxonomy" id="3073563"/>
    <lineage>
        <taxon>Bacteria</taxon>
        <taxon>Pseudomonadati</taxon>
        <taxon>Bacteroidota</taxon>
        <taxon>Flavobacteriia</taxon>
        <taxon>Flavobacteriales</taxon>
        <taxon>Flavobacteriaceae</taxon>
        <taxon>Flavobacterium</taxon>
    </lineage>
</organism>
<dbReference type="Gene3D" id="1.20.1300.10">
    <property type="entry name" value="Fumarate reductase/succinate dehydrogenase, transmembrane subunit"/>
    <property type="match status" value="1"/>
</dbReference>
<keyword evidence="1" id="KW-0472">Membrane</keyword>
<dbReference type="RefSeq" id="WP_309532279.1">
    <property type="nucleotide sequence ID" value="NZ_CP133721.1"/>
</dbReference>
<dbReference type="InterPro" id="IPR011138">
    <property type="entry name" value="Cytochrome_b-558"/>
</dbReference>
<protein>
    <submittedName>
        <fullName evidence="2">Succinate dehydrogenase cytochrome b subunit</fullName>
    </submittedName>
</protein>
<name>A0ABY9RCT4_9FLAO</name>
<reference evidence="2" key="1">
    <citation type="submission" date="2023-09" db="EMBL/GenBank/DDBJ databases">
        <title>Flavobacterium sp. 20NA77.7 isolated from freshwater.</title>
        <authorList>
            <person name="Le V."/>
            <person name="Ko S.-R."/>
            <person name="Ahn C.-Y."/>
            <person name="Oh H.-M."/>
        </authorList>
    </citation>
    <scope>NUCLEOTIDE SEQUENCE</scope>
    <source>
        <strain evidence="2">20NA77.7</strain>
    </source>
</reference>
<dbReference type="Proteomes" id="UP001180481">
    <property type="component" value="Chromosome"/>
</dbReference>
<keyword evidence="1" id="KW-1133">Transmembrane helix</keyword>
<sequence length="309" mass="34658">MAKSAFLKSSIAKKYWMALTGLFLCLFLVGHLLGNLQLLAGRSTEAALQFNKYALFMTSNPAVKVLSYLTYLSILFHAIDGILLTIQNKKARPVAYAKKDDAASSNFSSRNMAVLGTLILVFLATHMVNFWAKMHFDKKMPLQMISAENMGQKVNFIVSTNNGLAGNDAFLGKFIPESAIDGKYYFIEGNVVYLQREFKDVNDGNKLKKEKIKIAEGYKDLHKITVDFFKSKGKLFSVIPNEGLVFTIFYVFAMLVLGFHLWHGFQSAFQSLGVNNKFTPAIKLFGKAFSVLVPLLFAVIPVYIHFILK</sequence>
<feature type="transmembrane region" description="Helical" evidence="1">
    <location>
        <begin position="284"/>
        <end position="308"/>
    </location>
</feature>
<evidence type="ECO:0000313" key="2">
    <source>
        <dbReference type="EMBL" id="WMW77951.1"/>
    </source>
</evidence>
<proteinExistence type="predicted"/>
<dbReference type="EMBL" id="CP133721">
    <property type="protein sequence ID" value="WMW77951.1"/>
    <property type="molecule type" value="Genomic_DNA"/>
</dbReference>
<feature type="transmembrane region" description="Helical" evidence="1">
    <location>
        <begin position="65"/>
        <end position="86"/>
    </location>
</feature>
<feature type="transmembrane region" description="Helical" evidence="1">
    <location>
        <begin position="112"/>
        <end position="132"/>
    </location>
</feature>
<feature type="transmembrane region" description="Helical" evidence="1">
    <location>
        <begin position="244"/>
        <end position="263"/>
    </location>
</feature>
<accession>A0ABY9RCT4</accession>
<gene>
    <name evidence="2" type="ORF">RF683_00470</name>
</gene>
<dbReference type="SUPFAM" id="SSF81343">
    <property type="entry name" value="Fumarate reductase respiratory complex transmembrane subunits"/>
    <property type="match status" value="1"/>
</dbReference>
<keyword evidence="3" id="KW-1185">Reference proteome</keyword>
<dbReference type="CDD" id="cd03498">
    <property type="entry name" value="SQR_TypeB_2_TM"/>
    <property type="match status" value="1"/>
</dbReference>